<gene>
    <name evidence="2" type="ORF">B0T17DRAFT_509152</name>
</gene>
<proteinExistence type="predicted"/>
<feature type="domain" description="2EXR" evidence="1">
    <location>
        <begin position="46"/>
        <end position="122"/>
    </location>
</feature>
<reference evidence="2" key="1">
    <citation type="submission" date="2023-06" db="EMBL/GenBank/DDBJ databases">
        <title>Genome-scale phylogeny and comparative genomics of the fungal order Sordariales.</title>
        <authorList>
            <consortium name="Lawrence Berkeley National Laboratory"/>
            <person name="Hensen N."/>
            <person name="Bonometti L."/>
            <person name="Westerberg I."/>
            <person name="Brannstrom I.O."/>
            <person name="Guillou S."/>
            <person name="Cros-Aarteil S."/>
            <person name="Calhoun S."/>
            <person name="Haridas S."/>
            <person name="Kuo A."/>
            <person name="Mondo S."/>
            <person name="Pangilinan J."/>
            <person name="Riley R."/>
            <person name="LaButti K."/>
            <person name="Andreopoulos B."/>
            <person name="Lipzen A."/>
            <person name="Chen C."/>
            <person name="Yanf M."/>
            <person name="Daum C."/>
            <person name="Ng V."/>
            <person name="Clum A."/>
            <person name="Steindorff A."/>
            <person name="Ohm R."/>
            <person name="Martin F."/>
            <person name="Silar P."/>
            <person name="Natvig D."/>
            <person name="Lalanne C."/>
            <person name="Gautier V."/>
            <person name="Ament-velasquez S.L."/>
            <person name="Kruys A."/>
            <person name="Hutchinson M.I."/>
            <person name="Powell A.J."/>
            <person name="Barry K."/>
            <person name="Miller A.N."/>
            <person name="Grigoriev I.V."/>
            <person name="Debuchy R."/>
            <person name="Gladieux P."/>
            <person name="Thoren M.H."/>
            <person name="Johannesson H."/>
        </authorList>
    </citation>
    <scope>NUCLEOTIDE SEQUENCE</scope>
    <source>
        <strain evidence="2">SMH3391-2</strain>
    </source>
</reference>
<dbReference type="AlphaFoldDB" id="A0AA39WUL2"/>
<evidence type="ECO:0000313" key="2">
    <source>
        <dbReference type="EMBL" id="KAK0621841.1"/>
    </source>
</evidence>
<dbReference type="InterPro" id="IPR045518">
    <property type="entry name" value="2EXR"/>
</dbReference>
<sequence>MKSLINDSSPCSNDFLKSTDALTNRVARKIKEARKKPAGETESASFPLFRFLPKNLQDAIWILAAHVPRVLTQNDFKPSLAVFPSERAYPAILQASRSSRQVGLRLFTLYQNIYLNFESDVLFLGDLYDQTFWHSGRLDPIRHRVRNIAFSAPIFSHVVGLRINELLDSLCTAMIKPLSALESVIFFHHHT</sequence>
<keyword evidence="3" id="KW-1185">Reference proteome</keyword>
<evidence type="ECO:0000259" key="1">
    <source>
        <dbReference type="Pfam" id="PF20150"/>
    </source>
</evidence>
<accession>A0AA39WUL2</accession>
<dbReference type="Proteomes" id="UP001174934">
    <property type="component" value="Unassembled WGS sequence"/>
</dbReference>
<name>A0AA39WUL2_9PEZI</name>
<dbReference type="EMBL" id="JAULSR010000004">
    <property type="protein sequence ID" value="KAK0621841.1"/>
    <property type="molecule type" value="Genomic_DNA"/>
</dbReference>
<evidence type="ECO:0000313" key="3">
    <source>
        <dbReference type="Proteomes" id="UP001174934"/>
    </source>
</evidence>
<comment type="caution">
    <text evidence="2">The sequence shown here is derived from an EMBL/GenBank/DDBJ whole genome shotgun (WGS) entry which is preliminary data.</text>
</comment>
<dbReference type="Pfam" id="PF20150">
    <property type="entry name" value="2EXR"/>
    <property type="match status" value="1"/>
</dbReference>
<protein>
    <recommendedName>
        <fullName evidence="1">2EXR domain-containing protein</fullName>
    </recommendedName>
</protein>
<organism evidence="2 3">
    <name type="scientific">Bombardia bombarda</name>
    <dbReference type="NCBI Taxonomy" id="252184"/>
    <lineage>
        <taxon>Eukaryota</taxon>
        <taxon>Fungi</taxon>
        <taxon>Dikarya</taxon>
        <taxon>Ascomycota</taxon>
        <taxon>Pezizomycotina</taxon>
        <taxon>Sordariomycetes</taxon>
        <taxon>Sordariomycetidae</taxon>
        <taxon>Sordariales</taxon>
        <taxon>Lasiosphaeriaceae</taxon>
        <taxon>Bombardia</taxon>
    </lineage>
</organism>